<dbReference type="GO" id="GO:0004493">
    <property type="term" value="F:methylmalonyl-CoA epimerase activity"/>
    <property type="evidence" value="ECO:0007669"/>
    <property type="project" value="UniProtKB-EC"/>
</dbReference>
<evidence type="ECO:0000256" key="1">
    <source>
        <dbReference type="ARBA" id="ARBA00022723"/>
    </source>
</evidence>
<dbReference type="GO" id="GO:0004462">
    <property type="term" value="F:lactoylglutathione lyase activity"/>
    <property type="evidence" value="ECO:0007669"/>
    <property type="project" value="InterPro"/>
</dbReference>
<dbReference type="PROSITE" id="PS00934">
    <property type="entry name" value="GLYOXALASE_I_1"/>
    <property type="match status" value="1"/>
</dbReference>
<sequence>MKITLLHHVALPVTDLEKSKSFYREILGLQEIPRAPFPFPGAWFALPGGQRVHLIVSSGQTFRSGKGIDQRDVHFALRVASYREALEELRRKGYTPEAADELHRIKVDPHSVAGFPQLYLLDPDRNLIEINAEKLDL</sequence>
<dbReference type="InterPro" id="IPR018146">
    <property type="entry name" value="Glyoxalase_1_CS"/>
</dbReference>
<name>A0A5E6MD77_9BACT</name>
<dbReference type="SUPFAM" id="SSF54593">
    <property type="entry name" value="Glyoxalase/Bleomycin resistance protein/Dihydroxybiphenyl dioxygenase"/>
    <property type="match status" value="1"/>
</dbReference>
<gene>
    <name evidence="3" type="primary">MCEE/epi</name>
    <name evidence="3" type="ORF">MAMC_01440</name>
</gene>
<accession>A0A5E6MD77</accession>
<proteinExistence type="predicted"/>
<keyword evidence="3" id="KW-0413">Isomerase</keyword>
<dbReference type="InterPro" id="IPR037523">
    <property type="entry name" value="VOC_core"/>
</dbReference>
<evidence type="ECO:0000259" key="2">
    <source>
        <dbReference type="PROSITE" id="PS51819"/>
    </source>
</evidence>
<dbReference type="Proteomes" id="UP000381693">
    <property type="component" value="Unassembled WGS sequence"/>
</dbReference>
<feature type="domain" description="VOC" evidence="2">
    <location>
        <begin position="5"/>
        <end position="133"/>
    </location>
</feature>
<dbReference type="EMBL" id="CABFUZ020000147">
    <property type="protein sequence ID" value="VVM07131.1"/>
    <property type="molecule type" value="Genomic_DNA"/>
</dbReference>
<organism evidence="3 4">
    <name type="scientific">Methylacidimicrobium cyclopophantes</name>
    <dbReference type="NCBI Taxonomy" id="1041766"/>
    <lineage>
        <taxon>Bacteria</taxon>
        <taxon>Pseudomonadati</taxon>
        <taxon>Verrucomicrobiota</taxon>
        <taxon>Methylacidimicrobium</taxon>
    </lineage>
</organism>
<dbReference type="InterPro" id="IPR029068">
    <property type="entry name" value="Glyas_Bleomycin-R_OHBP_Dase"/>
</dbReference>
<dbReference type="PROSITE" id="PS51819">
    <property type="entry name" value="VOC"/>
    <property type="match status" value="1"/>
</dbReference>
<keyword evidence="1" id="KW-0479">Metal-binding</keyword>
<dbReference type="InterPro" id="IPR004360">
    <property type="entry name" value="Glyas_Fos-R_dOase_dom"/>
</dbReference>
<dbReference type="InterPro" id="IPR050383">
    <property type="entry name" value="GlyoxalaseI/FosfomycinResist"/>
</dbReference>
<evidence type="ECO:0000313" key="4">
    <source>
        <dbReference type="Proteomes" id="UP000381693"/>
    </source>
</evidence>
<evidence type="ECO:0000313" key="3">
    <source>
        <dbReference type="EMBL" id="VVM07131.1"/>
    </source>
</evidence>
<dbReference type="OrthoDB" id="9802805at2"/>
<comment type="caution">
    <text evidence="3">The sequence shown here is derived from an EMBL/GenBank/DDBJ whole genome shotgun (WGS) entry which is preliminary data.</text>
</comment>
<protein>
    <submittedName>
        <fullName evidence="3">Methylmalonyl-CoA/ethylmalonyl-CoA epimerase</fullName>
        <ecNumber evidence="3">5.1.99.1</ecNumber>
    </submittedName>
</protein>
<dbReference type="Pfam" id="PF00903">
    <property type="entry name" value="Glyoxalase"/>
    <property type="match status" value="1"/>
</dbReference>
<dbReference type="AlphaFoldDB" id="A0A5E6MD77"/>
<dbReference type="PANTHER" id="PTHR21366">
    <property type="entry name" value="GLYOXALASE FAMILY PROTEIN"/>
    <property type="match status" value="1"/>
</dbReference>
<dbReference type="Gene3D" id="3.10.180.10">
    <property type="entry name" value="2,3-Dihydroxybiphenyl 1,2-Dioxygenase, domain 1"/>
    <property type="match status" value="1"/>
</dbReference>
<dbReference type="RefSeq" id="WP_142525433.1">
    <property type="nucleotide sequence ID" value="NZ_CABFUZ020000147.1"/>
</dbReference>
<dbReference type="EC" id="5.1.99.1" evidence="3"/>
<keyword evidence="4" id="KW-1185">Reference proteome</keyword>
<dbReference type="GO" id="GO:0046872">
    <property type="term" value="F:metal ion binding"/>
    <property type="evidence" value="ECO:0007669"/>
    <property type="project" value="UniProtKB-KW"/>
</dbReference>
<reference evidence="3" key="1">
    <citation type="submission" date="2019-09" db="EMBL/GenBank/DDBJ databases">
        <authorList>
            <person name="Cremers G."/>
        </authorList>
    </citation>
    <scope>NUCLEOTIDE SEQUENCE [LARGE SCALE GENOMIC DNA]</scope>
    <source>
        <strain evidence="3">3B</strain>
    </source>
</reference>